<dbReference type="Pfam" id="PF03631">
    <property type="entry name" value="Virul_fac_BrkB"/>
    <property type="match status" value="1"/>
</dbReference>
<organism evidence="7 8">
    <name type="scientific">Tindallia californiensis</name>
    <dbReference type="NCBI Taxonomy" id="159292"/>
    <lineage>
        <taxon>Bacteria</taxon>
        <taxon>Bacillati</taxon>
        <taxon>Bacillota</taxon>
        <taxon>Clostridia</taxon>
        <taxon>Peptostreptococcales</taxon>
        <taxon>Tindalliaceae</taxon>
        <taxon>Tindallia</taxon>
    </lineage>
</organism>
<feature type="transmembrane region" description="Helical" evidence="6">
    <location>
        <begin position="95"/>
        <end position="115"/>
    </location>
</feature>
<evidence type="ECO:0000256" key="6">
    <source>
        <dbReference type="SAM" id="Phobius"/>
    </source>
</evidence>
<keyword evidence="5 6" id="KW-0472">Membrane</keyword>
<dbReference type="PIRSF" id="PIRSF035875">
    <property type="entry name" value="RNase_BN"/>
    <property type="match status" value="1"/>
</dbReference>
<dbReference type="AlphaFoldDB" id="A0A1H3MNJ1"/>
<dbReference type="InterPro" id="IPR017039">
    <property type="entry name" value="Virul_fac_BrkB"/>
</dbReference>
<evidence type="ECO:0000256" key="1">
    <source>
        <dbReference type="ARBA" id="ARBA00004651"/>
    </source>
</evidence>
<evidence type="ECO:0000313" key="7">
    <source>
        <dbReference type="EMBL" id="SDY78271.1"/>
    </source>
</evidence>
<evidence type="ECO:0000256" key="3">
    <source>
        <dbReference type="ARBA" id="ARBA00022692"/>
    </source>
</evidence>
<evidence type="ECO:0000256" key="4">
    <source>
        <dbReference type="ARBA" id="ARBA00022989"/>
    </source>
</evidence>
<dbReference type="Proteomes" id="UP000199230">
    <property type="component" value="Unassembled WGS sequence"/>
</dbReference>
<comment type="subcellular location">
    <subcellularLocation>
        <location evidence="1">Cell membrane</location>
        <topology evidence="1">Multi-pass membrane protein</topology>
    </subcellularLocation>
</comment>
<keyword evidence="4 6" id="KW-1133">Transmembrane helix</keyword>
<dbReference type="RefSeq" id="WP_093312764.1">
    <property type="nucleotide sequence ID" value="NZ_FNPV01000004.1"/>
</dbReference>
<evidence type="ECO:0000256" key="5">
    <source>
        <dbReference type="ARBA" id="ARBA00023136"/>
    </source>
</evidence>
<accession>A0A1H3MNJ1</accession>
<keyword evidence="3 6" id="KW-0812">Transmembrane</keyword>
<dbReference type="PANTHER" id="PTHR30213">
    <property type="entry name" value="INNER MEMBRANE PROTEIN YHJD"/>
    <property type="match status" value="1"/>
</dbReference>
<dbReference type="OrthoDB" id="9775903at2"/>
<keyword evidence="2" id="KW-1003">Cell membrane</keyword>
<dbReference type="EMBL" id="FNPV01000004">
    <property type="protein sequence ID" value="SDY78271.1"/>
    <property type="molecule type" value="Genomic_DNA"/>
</dbReference>
<protein>
    <submittedName>
        <fullName evidence="7">Membrane protein</fullName>
    </submittedName>
</protein>
<dbReference type="STRING" id="159292.SAMN05192546_104216"/>
<feature type="transmembrane region" description="Helical" evidence="6">
    <location>
        <begin position="178"/>
        <end position="201"/>
    </location>
</feature>
<gene>
    <name evidence="7" type="ORF">SAMN05192546_104216</name>
</gene>
<keyword evidence="8" id="KW-1185">Reference proteome</keyword>
<reference evidence="7 8" key="1">
    <citation type="submission" date="2016-10" db="EMBL/GenBank/DDBJ databases">
        <authorList>
            <person name="de Groot N.N."/>
        </authorList>
    </citation>
    <scope>NUCLEOTIDE SEQUENCE [LARGE SCALE GENOMIC DNA]</scope>
    <source>
        <strain evidence="7 8">APO</strain>
    </source>
</reference>
<feature type="transmembrane region" description="Helical" evidence="6">
    <location>
        <begin position="213"/>
        <end position="234"/>
    </location>
</feature>
<dbReference type="GO" id="GO:0005886">
    <property type="term" value="C:plasma membrane"/>
    <property type="evidence" value="ECO:0007669"/>
    <property type="project" value="UniProtKB-SubCell"/>
</dbReference>
<feature type="transmembrane region" description="Helical" evidence="6">
    <location>
        <begin position="136"/>
        <end position="158"/>
    </location>
</feature>
<feature type="transmembrane region" description="Helical" evidence="6">
    <location>
        <begin position="246"/>
        <end position="268"/>
    </location>
</feature>
<proteinExistence type="predicted"/>
<evidence type="ECO:0000256" key="2">
    <source>
        <dbReference type="ARBA" id="ARBA00022475"/>
    </source>
</evidence>
<evidence type="ECO:0000313" key="8">
    <source>
        <dbReference type="Proteomes" id="UP000199230"/>
    </source>
</evidence>
<dbReference type="NCBIfam" id="TIGR00765">
    <property type="entry name" value="yihY_not_rbn"/>
    <property type="match status" value="1"/>
</dbReference>
<dbReference type="PANTHER" id="PTHR30213:SF0">
    <property type="entry name" value="UPF0761 MEMBRANE PROTEIN YIHY"/>
    <property type="match status" value="1"/>
</dbReference>
<feature type="transmembrane region" description="Helical" evidence="6">
    <location>
        <begin position="37"/>
        <end position="59"/>
    </location>
</feature>
<sequence>MEWLREIRESRRAKEIKMLLRRIKENEVTALAAQSTYYLILSFFPFLIFLVTVISYTPLLDEEVILQLRPFMPEEAFEMVLSNVEDMLNARRGTLMSTGMITTLFIASNGVAAMIKGVNKAYRSAENRPFWKIRSLAVLFTIALSLLIVISLMTLVFGEVIGNYVFEWIGISEFFKDVWQVSRTALTLVVMVFVFSSFYKFSPNVTIKIKETLPGAVFTTVCWVLFSFGFAYYVNHFGRYTVTYGSIGAIIILLTWLYLSSIVALIGAEINGWYHETKF</sequence>
<name>A0A1H3MNJ1_9FIRM</name>